<dbReference type="AlphaFoldDB" id="A0A2A9FDB4"/>
<evidence type="ECO:0000313" key="5">
    <source>
        <dbReference type="EMBL" id="PFG48480.1"/>
    </source>
</evidence>
<dbReference type="Pfam" id="PF08386">
    <property type="entry name" value="Abhydrolase_4"/>
    <property type="match status" value="1"/>
</dbReference>
<dbReference type="Gene3D" id="3.40.50.1820">
    <property type="entry name" value="alpha/beta hydrolase"/>
    <property type="match status" value="1"/>
</dbReference>
<keyword evidence="2 5" id="KW-0378">Hydrolase</keyword>
<dbReference type="PANTHER" id="PTHR43248">
    <property type="entry name" value="2-SUCCINYL-6-HYDROXY-2,4-CYCLOHEXADIENE-1-CARBOXYLATE SYNTHASE"/>
    <property type="match status" value="1"/>
</dbReference>
<feature type="chain" id="PRO_5038553251" evidence="3">
    <location>
        <begin position="21"/>
        <end position="464"/>
    </location>
</feature>
<evidence type="ECO:0000256" key="3">
    <source>
        <dbReference type="SAM" id="SignalP"/>
    </source>
</evidence>
<dbReference type="PANTHER" id="PTHR43248:SF25">
    <property type="entry name" value="AB HYDROLASE-1 DOMAIN-CONTAINING PROTEIN-RELATED"/>
    <property type="match status" value="1"/>
</dbReference>
<keyword evidence="3" id="KW-0732">Signal</keyword>
<evidence type="ECO:0000313" key="6">
    <source>
        <dbReference type="Proteomes" id="UP000243542"/>
    </source>
</evidence>
<dbReference type="InterPro" id="IPR029058">
    <property type="entry name" value="AB_hydrolase_fold"/>
</dbReference>
<dbReference type="Proteomes" id="UP000243542">
    <property type="component" value="Unassembled WGS sequence"/>
</dbReference>
<reference evidence="5 6" key="1">
    <citation type="submission" date="2017-10" db="EMBL/GenBank/DDBJ databases">
        <title>Sequencing the genomes of 1000 actinobacteria strains.</title>
        <authorList>
            <person name="Klenk H.-P."/>
        </authorList>
    </citation>
    <scope>NUCLEOTIDE SEQUENCE [LARGE SCALE GENOMIC DNA]</scope>
    <source>
        <strain evidence="5 6">DSM 46092</strain>
    </source>
</reference>
<sequence>MNLAVAVLTLLPLITAPTHSLVWTACPTKQEPTAQCTRVTVPIDREHPEAGTAQIAVARLPAKDPAHRIGSLLVNPGGPGGSGAGFARVGGLDQPGTESLYERFDVVGFDPRGVPESTPRITCSPEKLYDTGLNRFPSTRAEYAAFVEHNRAAGEDCLAKTGPMLGHVDTKSAAEDVDAIRSALGEQRISWFGLSYGTELGAVYASSHPGRVDRMVLDGAVDHARPIRQAMIEEAAATEDALLRFSSWCHGSSECALHGQDVLARYDDLASHGAYAKALGRKATGDELASGAYGFLYLRSNWPELGRALAAKDASELAQNSQYATPTYGAYRSIGCQDFPAPFTGVADMRTTAALVRTVAPHSWRYTEYWDLSAGCTGWPLPARNPPQAHPVHGAPPILVVGGAHDPATPLPWARGLAASIDGSSLLTRLDDGHTGLYNSPCAVAAEVDYLVSGVTPGRGAVCR</sequence>
<feature type="domain" description="Peptidase S33 tripeptidyl aminopeptidase-like C-terminal" evidence="4">
    <location>
        <begin position="371"/>
        <end position="463"/>
    </location>
</feature>
<dbReference type="SUPFAM" id="SSF53474">
    <property type="entry name" value="alpha/beta-Hydrolases"/>
    <property type="match status" value="1"/>
</dbReference>
<comment type="caution">
    <text evidence="5">The sequence shown here is derived from an EMBL/GenBank/DDBJ whole genome shotgun (WGS) entry which is preliminary data.</text>
</comment>
<comment type="similarity">
    <text evidence="1">Belongs to the peptidase S33 family.</text>
</comment>
<gene>
    <name evidence="5" type="ORF">ATK36_3572</name>
</gene>
<organism evidence="5 6">
    <name type="scientific">Amycolatopsis sulphurea</name>
    <dbReference type="NCBI Taxonomy" id="76022"/>
    <lineage>
        <taxon>Bacteria</taxon>
        <taxon>Bacillati</taxon>
        <taxon>Actinomycetota</taxon>
        <taxon>Actinomycetes</taxon>
        <taxon>Pseudonocardiales</taxon>
        <taxon>Pseudonocardiaceae</taxon>
        <taxon>Amycolatopsis</taxon>
    </lineage>
</organism>
<feature type="signal peptide" evidence="3">
    <location>
        <begin position="1"/>
        <end position="20"/>
    </location>
</feature>
<protein>
    <submittedName>
        <fullName evidence="5">Alpha/beta hydrolase family protein</fullName>
    </submittedName>
</protein>
<keyword evidence="6" id="KW-1185">Reference proteome</keyword>
<evidence type="ECO:0000259" key="4">
    <source>
        <dbReference type="Pfam" id="PF08386"/>
    </source>
</evidence>
<proteinExistence type="inferred from homology"/>
<evidence type="ECO:0000256" key="2">
    <source>
        <dbReference type="ARBA" id="ARBA00022801"/>
    </source>
</evidence>
<accession>A0A2A9FDB4</accession>
<dbReference type="EMBL" id="PDJK01000002">
    <property type="protein sequence ID" value="PFG48480.1"/>
    <property type="molecule type" value="Genomic_DNA"/>
</dbReference>
<evidence type="ECO:0000256" key="1">
    <source>
        <dbReference type="ARBA" id="ARBA00010088"/>
    </source>
</evidence>
<dbReference type="InterPro" id="IPR051601">
    <property type="entry name" value="Serine_prot/Carboxylest_S33"/>
</dbReference>
<name>A0A2A9FDB4_9PSEU</name>
<dbReference type="GO" id="GO:0016787">
    <property type="term" value="F:hydrolase activity"/>
    <property type="evidence" value="ECO:0007669"/>
    <property type="project" value="UniProtKB-KW"/>
</dbReference>
<dbReference type="InterPro" id="IPR013595">
    <property type="entry name" value="Pept_S33_TAP-like_C"/>
</dbReference>